<evidence type="ECO:0000256" key="13">
    <source>
        <dbReference type="RuleBase" id="RU000682"/>
    </source>
</evidence>
<feature type="region of interest" description="Disordered" evidence="15">
    <location>
        <begin position="431"/>
        <end position="454"/>
    </location>
</feature>
<dbReference type="InterPro" id="IPR019786">
    <property type="entry name" value="Zinc_finger_PHD-type_CS"/>
</dbReference>
<accession>A0AAW2K6P7</accession>
<dbReference type="InterPro" id="IPR013083">
    <property type="entry name" value="Znf_RING/FYVE/PHD"/>
</dbReference>
<dbReference type="EMBL" id="JACGWK010000243">
    <property type="protein sequence ID" value="KAL0302600.1"/>
    <property type="molecule type" value="Genomic_DNA"/>
</dbReference>
<keyword evidence="5" id="KW-0862">Zinc</keyword>
<dbReference type="GO" id="GO:0003682">
    <property type="term" value="F:chromatin binding"/>
    <property type="evidence" value="ECO:0007669"/>
    <property type="project" value="TreeGrafter"/>
</dbReference>
<evidence type="ECO:0000256" key="9">
    <source>
        <dbReference type="ARBA" id="ARBA00023163"/>
    </source>
</evidence>
<feature type="region of interest" description="Disordered" evidence="15">
    <location>
        <begin position="90"/>
        <end position="124"/>
    </location>
</feature>
<dbReference type="InterPro" id="IPR009057">
    <property type="entry name" value="Homeodomain-like_sf"/>
</dbReference>
<evidence type="ECO:0000256" key="3">
    <source>
        <dbReference type="ARBA" id="ARBA00022723"/>
    </source>
</evidence>
<dbReference type="AlphaFoldDB" id="A0AAW2K6P7"/>
<keyword evidence="4 12" id="KW-0863">Zinc-finger</keyword>
<dbReference type="PROSITE" id="PS50016">
    <property type="entry name" value="ZF_PHD_2"/>
    <property type="match status" value="1"/>
</dbReference>
<dbReference type="Gene3D" id="1.10.10.60">
    <property type="entry name" value="Homeodomain-like"/>
    <property type="match status" value="1"/>
</dbReference>
<name>A0AAW2K6P7_9LAMI</name>
<comment type="subcellular location">
    <subcellularLocation>
        <location evidence="1 11 13">Nucleus</location>
    </subcellularLocation>
</comment>
<evidence type="ECO:0000256" key="11">
    <source>
        <dbReference type="PROSITE-ProRule" id="PRU00108"/>
    </source>
</evidence>
<feature type="compositionally biased region" description="Basic residues" evidence="15">
    <location>
        <begin position="106"/>
        <end position="117"/>
    </location>
</feature>
<evidence type="ECO:0000256" key="2">
    <source>
        <dbReference type="ARBA" id="ARBA00007427"/>
    </source>
</evidence>
<keyword evidence="8 11" id="KW-0371">Homeobox</keyword>
<dbReference type="SUPFAM" id="SSF46689">
    <property type="entry name" value="Homeodomain-like"/>
    <property type="match status" value="1"/>
</dbReference>
<feature type="region of interest" description="Disordered" evidence="15">
    <location>
        <begin position="1"/>
        <end position="51"/>
    </location>
</feature>
<feature type="compositionally biased region" description="Basic and acidic residues" evidence="15">
    <location>
        <begin position="14"/>
        <end position="31"/>
    </location>
</feature>
<feature type="compositionally biased region" description="Polar residues" evidence="15">
    <location>
        <begin position="554"/>
        <end position="564"/>
    </location>
</feature>
<keyword evidence="9" id="KW-0804">Transcription</keyword>
<evidence type="ECO:0000256" key="6">
    <source>
        <dbReference type="ARBA" id="ARBA00023015"/>
    </source>
</evidence>
<organism evidence="18">
    <name type="scientific">Sesamum angustifolium</name>
    <dbReference type="NCBI Taxonomy" id="2727405"/>
    <lineage>
        <taxon>Eukaryota</taxon>
        <taxon>Viridiplantae</taxon>
        <taxon>Streptophyta</taxon>
        <taxon>Embryophyta</taxon>
        <taxon>Tracheophyta</taxon>
        <taxon>Spermatophyta</taxon>
        <taxon>Magnoliopsida</taxon>
        <taxon>eudicotyledons</taxon>
        <taxon>Gunneridae</taxon>
        <taxon>Pentapetalae</taxon>
        <taxon>asterids</taxon>
        <taxon>lamiids</taxon>
        <taxon>Lamiales</taxon>
        <taxon>Pedaliaceae</taxon>
        <taxon>Sesamum</taxon>
    </lineage>
</organism>
<evidence type="ECO:0000256" key="5">
    <source>
        <dbReference type="ARBA" id="ARBA00022833"/>
    </source>
</evidence>
<feature type="compositionally biased region" description="Basic and acidic residues" evidence="15">
    <location>
        <begin position="565"/>
        <end position="575"/>
    </location>
</feature>
<dbReference type="SMART" id="SM00389">
    <property type="entry name" value="HOX"/>
    <property type="match status" value="1"/>
</dbReference>
<feature type="DNA-binding region" description="Homeobox" evidence="11">
    <location>
        <begin position="486"/>
        <end position="545"/>
    </location>
</feature>
<dbReference type="PANTHER" id="PTHR12628:SF10">
    <property type="entry name" value="HOMEOBOX DOMAIN-CONTAINING PROTEIN"/>
    <property type="match status" value="1"/>
</dbReference>
<dbReference type="PANTHER" id="PTHR12628">
    <property type="entry name" value="POLYCOMB-LIKE TRANSCRIPTION FACTOR"/>
    <property type="match status" value="1"/>
</dbReference>
<comment type="similarity">
    <text evidence="2">Belongs to the PHD-associated homeobox family.</text>
</comment>
<dbReference type="InterPro" id="IPR001965">
    <property type="entry name" value="Znf_PHD"/>
</dbReference>
<evidence type="ECO:0000259" key="16">
    <source>
        <dbReference type="PROSITE" id="PS50016"/>
    </source>
</evidence>
<keyword evidence="6" id="KW-0805">Transcription regulation</keyword>
<dbReference type="PROSITE" id="PS50071">
    <property type="entry name" value="HOMEOBOX_2"/>
    <property type="match status" value="1"/>
</dbReference>
<dbReference type="CDD" id="cd15504">
    <property type="entry name" value="PHD_PRHA_like"/>
    <property type="match status" value="1"/>
</dbReference>
<protein>
    <submittedName>
        <fullName evidence="18">Pathogenesis-related homeodomain protein</fullName>
    </submittedName>
</protein>
<evidence type="ECO:0000256" key="8">
    <source>
        <dbReference type="ARBA" id="ARBA00023155"/>
    </source>
</evidence>
<dbReference type="SMART" id="SM00249">
    <property type="entry name" value="PHD"/>
    <property type="match status" value="1"/>
</dbReference>
<dbReference type="PROSITE" id="PS01359">
    <property type="entry name" value="ZF_PHD_1"/>
    <property type="match status" value="1"/>
</dbReference>
<feature type="region of interest" description="Disordered" evidence="15">
    <location>
        <begin position="548"/>
        <end position="586"/>
    </location>
</feature>
<feature type="domain" description="Homeobox" evidence="17">
    <location>
        <begin position="484"/>
        <end position="544"/>
    </location>
</feature>
<feature type="compositionally biased region" description="Basic residues" evidence="15">
    <location>
        <begin position="32"/>
        <end position="44"/>
    </location>
</feature>
<dbReference type="GO" id="GO:0005634">
    <property type="term" value="C:nucleus"/>
    <property type="evidence" value="ECO:0007669"/>
    <property type="project" value="UniProtKB-SubCell"/>
</dbReference>
<keyword evidence="7 11" id="KW-0238">DNA-binding</keyword>
<dbReference type="SUPFAM" id="SSF57903">
    <property type="entry name" value="FYVE/PHD zinc finger"/>
    <property type="match status" value="1"/>
</dbReference>
<gene>
    <name evidence="18" type="ORF">Sangu_3091400</name>
</gene>
<feature type="region of interest" description="Disordered" evidence="15">
    <location>
        <begin position="316"/>
        <end position="366"/>
    </location>
</feature>
<dbReference type="CDD" id="cd00086">
    <property type="entry name" value="homeodomain"/>
    <property type="match status" value="1"/>
</dbReference>
<dbReference type="InterPro" id="IPR045876">
    <property type="entry name" value="PRHA-like_PHD-finger"/>
</dbReference>
<proteinExistence type="inferred from homology"/>
<feature type="compositionally biased region" description="Low complexity" evidence="15">
    <location>
        <begin position="349"/>
        <end position="366"/>
    </location>
</feature>
<evidence type="ECO:0000256" key="15">
    <source>
        <dbReference type="SAM" id="MobiDB-lite"/>
    </source>
</evidence>
<dbReference type="Pfam" id="PF00046">
    <property type="entry name" value="Homeodomain"/>
    <property type="match status" value="1"/>
</dbReference>
<evidence type="ECO:0000256" key="1">
    <source>
        <dbReference type="ARBA" id="ARBA00004123"/>
    </source>
</evidence>
<feature type="domain" description="PHD-type" evidence="16">
    <location>
        <begin position="213"/>
        <end position="284"/>
    </location>
</feature>
<evidence type="ECO:0000256" key="14">
    <source>
        <dbReference type="SAM" id="Coils"/>
    </source>
</evidence>
<evidence type="ECO:0000259" key="17">
    <source>
        <dbReference type="PROSITE" id="PS50071"/>
    </source>
</evidence>
<dbReference type="InterPro" id="IPR019787">
    <property type="entry name" value="Znf_PHD-finger"/>
</dbReference>
<evidence type="ECO:0000256" key="4">
    <source>
        <dbReference type="ARBA" id="ARBA00022771"/>
    </source>
</evidence>
<dbReference type="Pfam" id="PF00628">
    <property type="entry name" value="PHD"/>
    <property type="match status" value="1"/>
</dbReference>
<feature type="coiled-coil region" evidence="14">
    <location>
        <begin position="666"/>
        <end position="708"/>
    </location>
</feature>
<reference evidence="18" key="1">
    <citation type="submission" date="2020-06" db="EMBL/GenBank/DDBJ databases">
        <authorList>
            <person name="Li T."/>
            <person name="Hu X."/>
            <person name="Zhang T."/>
            <person name="Song X."/>
            <person name="Zhang H."/>
            <person name="Dai N."/>
            <person name="Sheng W."/>
            <person name="Hou X."/>
            <person name="Wei L."/>
        </authorList>
    </citation>
    <scope>NUCLEOTIDE SEQUENCE</scope>
    <source>
        <strain evidence="18">G01</strain>
        <tissue evidence="18">Leaf</tissue>
    </source>
</reference>
<dbReference type="InterPro" id="IPR011011">
    <property type="entry name" value="Znf_FYVE_PHD"/>
</dbReference>
<feature type="compositionally biased region" description="Acidic residues" evidence="15">
    <location>
        <begin position="325"/>
        <end position="340"/>
    </location>
</feature>
<reference evidence="18" key="2">
    <citation type="journal article" date="2024" name="Plant">
        <title>Genomic evolution and insights into agronomic trait innovations of Sesamum species.</title>
        <authorList>
            <person name="Miao H."/>
            <person name="Wang L."/>
            <person name="Qu L."/>
            <person name="Liu H."/>
            <person name="Sun Y."/>
            <person name="Le M."/>
            <person name="Wang Q."/>
            <person name="Wei S."/>
            <person name="Zheng Y."/>
            <person name="Lin W."/>
            <person name="Duan Y."/>
            <person name="Cao H."/>
            <person name="Xiong S."/>
            <person name="Wang X."/>
            <person name="Wei L."/>
            <person name="Li C."/>
            <person name="Ma Q."/>
            <person name="Ju M."/>
            <person name="Zhao R."/>
            <person name="Li G."/>
            <person name="Mu C."/>
            <person name="Tian Q."/>
            <person name="Mei H."/>
            <person name="Zhang T."/>
            <person name="Gao T."/>
            <person name="Zhang H."/>
        </authorList>
    </citation>
    <scope>NUCLEOTIDE SEQUENCE</scope>
    <source>
        <strain evidence="18">G01</strain>
    </source>
</reference>
<sequence length="745" mass="85176">MPGAAKKEARKKLHREDDERTLESMKRELKLPKKSHSSLSKRKVTNCLHEGNGNLRLKKKIVKKAIAHKTKTSKKQPSLSGLNDKFTAISAKESEKTDDRDVNPRQLKRRRQRKKRKNNVELDEASRLQRRTRYLLIKMKLEQNLIDAYSAEGWKGQSREKIKPEKELQRAKKQILKCKLGIREAIRQLDLLSSEGRINDSAIAPDGAVHHEHIVCAKCKLQETVPDNDIILCDGTCNCAFHQKCLDPPLPTENSELSYTLFFLVYPIIPPGDEGWFCKFCKKKMEILEATNAHIGTHFPMDSNWQDVFKEEAVLPDDGNSTLCPEEEWPSDDSEDDDYDPDRIEQSRGESVSGSESEASDYSSSLLLSLEDEPLLASGRESNRSYDNSLELIGVDSDEINNGEVVCRPRQRAAVNYIKLYDEMFGKNAAESEQISDDEDWGPTKRKRKGKENDAASTLMTLGETDKINSEGTPSELKEKQLIKKIKRPIFRLPHNAVEKLRLVFAENELPARALRVSLSKQLGLEFEKVNKWFKNARYLALKARKQAEKEQVSQDVGPSIQKESLSETTKDGHPDQMALENPKSSKELVRRKTHLLTSSFKIKRRRKPLLQTAESNQHSYSTKHCAYDALRMMEVQRGRINRKILNVVDKYIKTTSRDLGDDVSLKHLREEAKEAKKKLNCKSKGGMTEAEAEMERLCRIKSRVEELQQVLLQLPSWRFGKNSATNSSDLSVIYVPVAELREKR</sequence>
<comment type="caution">
    <text evidence="18">The sequence shown here is derived from an EMBL/GenBank/DDBJ whole genome shotgun (WGS) entry which is preliminary data.</text>
</comment>
<dbReference type="GO" id="GO:0045814">
    <property type="term" value="P:negative regulation of gene expression, epigenetic"/>
    <property type="evidence" value="ECO:0007669"/>
    <property type="project" value="TreeGrafter"/>
</dbReference>
<keyword evidence="14" id="KW-0175">Coiled coil</keyword>
<keyword evidence="10 11" id="KW-0539">Nucleus</keyword>
<dbReference type="GO" id="GO:0008270">
    <property type="term" value="F:zinc ion binding"/>
    <property type="evidence" value="ECO:0007669"/>
    <property type="project" value="UniProtKB-KW"/>
</dbReference>
<keyword evidence="3" id="KW-0479">Metal-binding</keyword>
<evidence type="ECO:0000313" key="18">
    <source>
        <dbReference type="EMBL" id="KAL0302600.1"/>
    </source>
</evidence>
<evidence type="ECO:0000256" key="7">
    <source>
        <dbReference type="ARBA" id="ARBA00023125"/>
    </source>
</evidence>
<feature type="compositionally biased region" description="Basic and acidic residues" evidence="15">
    <location>
        <begin position="92"/>
        <end position="103"/>
    </location>
</feature>
<evidence type="ECO:0000256" key="12">
    <source>
        <dbReference type="PROSITE-ProRule" id="PRU00146"/>
    </source>
</evidence>
<dbReference type="GO" id="GO:0003677">
    <property type="term" value="F:DNA binding"/>
    <property type="evidence" value="ECO:0007669"/>
    <property type="project" value="UniProtKB-UniRule"/>
</dbReference>
<dbReference type="Gene3D" id="3.30.40.10">
    <property type="entry name" value="Zinc/RING finger domain, C3HC4 (zinc finger)"/>
    <property type="match status" value="1"/>
</dbReference>
<evidence type="ECO:0000256" key="10">
    <source>
        <dbReference type="ARBA" id="ARBA00023242"/>
    </source>
</evidence>
<dbReference type="InterPro" id="IPR001356">
    <property type="entry name" value="HD"/>
</dbReference>